<feature type="domain" description="RNase III" evidence="5">
    <location>
        <begin position="51"/>
        <end position="158"/>
    </location>
</feature>
<dbReference type="InterPro" id="IPR014720">
    <property type="entry name" value="dsRBD_dom"/>
</dbReference>
<sequence>MDTCSPSTDLKRTHSQSSTSFSTNQGTATGSTSVVASLPPLPKLSGDYVCQVFTHKSLRRSEDASQEDNERLSVLGAKVLDLAMTHLAFKSRPLMDSKELLQMSKDGLSNSHIDRWVTAYKLRNKIRCTPDFFDKLSTPEETRLIFYAVAGGVYVESGLEAICDWLEQLLGGSGESKRQDHDATIQPSASSPPAIYTPQKRIRTESPSSAARPIDGIFIAQQPLATPPNQTQDRQSISVTAASHPSTNVGAAARYGRHGEQQQNGRRTQIAPAPQSNAMYNSASPAQPPLALLHLFNQIAVQQKMKVEYRDRFTGPSHAGKWTVECVVNGITKGIGSGATKKFAKEEAASQAFYAMGWA</sequence>
<dbReference type="SUPFAM" id="SSF69065">
    <property type="entry name" value="RNase III domain-like"/>
    <property type="match status" value="1"/>
</dbReference>
<dbReference type="PROSITE" id="PS50137">
    <property type="entry name" value="DS_RBD"/>
    <property type="match status" value="1"/>
</dbReference>
<dbReference type="SMART" id="SM00535">
    <property type="entry name" value="RIBOc"/>
    <property type="match status" value="1"/>
</dbReference>
<feature type="domain" description="DRBM" evidence="4">
    <location>
        <begin position="288"/>
        <end position="358"/>
    </location>
</feature>
<evidence type="ECO:0000256" key="3">
    <source>
        <dbReference type="SAM" id="MobiDB-lite"/>
    </source>
</evidence>
<name>A0ABR3F5X2_9AGAR</name>
<evidence type="ECO:0000256" key="2">
    <source>
        <dbReference type="PROSITE-ProRule" id="PRU00266"/>
    </source>
</evidence>
<dbReference type="PROSITE" id="PS50142">
    <property type="entry name" value="RNASE_3_2"/>
    <property type="match status" value="1"/>
</dbReference>
<feature type="region of interest" description="Disordered" evidence="3">
    <location>
        <begin position="173"/>
        <end position="208"/>
    </location>
</feature>
<dbReference type="EMBL" id="JBAHYK010000900">
    <property type="protein sequence ID" value="KAL0570624.1"/>
    <property type="molecule type" value="Genomic_DNA"/>
</dbReference>
<dbReference type="Gene3D" id="3.30.160.20">
    <property type="match status" value="1"/>
</dbReference>
<dbReference type="Pfam" id="PF14622">
    <property type="entry name" value="Ribonucleas_3_3"/>
    <property type="match status" value="1"/>
</dbReference>
<keyword evidence="1 2" id="KW-0694">RNA-binding</keyword>
<accession>A0ABR3F5X2</accession>
<evidence type="ECO:0000313" key="7">
    <source>
        <dbReference type="Proteomes" id="UP001465976"/>
    </source>
</evidence>
<dbReference type="CDD" id="cd00048">
    <property type="entry name" value="DSRM_SF"/>
    <property type="match status" value="1"/>
</dbReference>
<feature type="region of interest" description="Disordered" evidence="3">
    <location>
        <begin position="1"/>
        <end position="34"/>
    </location>
</feature>
<protein>
    <submittedName>
        <fullName evidence="6">Uncharacterized protein</fullName>
    </submittedName>
</protein>
<comment type="caution">
    <text evidence="6">The sequence shown here is derived from an EMBL/GenBank/DDBJ whole genome shotgun (WGS) entry which is preliminary data.</text>
</comment>
<evidence type="ECO:0000313" key="6">
    <source>
        <dbReference type="EMBL" id="KAL0570624.1"/>
    </source>
</evidence>
<dbReference type="Pfam" id="PF00035">
    <property type="entry name" value="dsrm"/>
    <property type="match status" value="1"/>
</dbReference>
<gene>
    <name evidence="6" type="ORF">V5O48_011341</name>
</gene>
<feature type="region of interest" description="Disordered" evidence="3">
    <location>
        <begin position="224"/>
        <end position="245"/>
    </location>
</feature>
<dbReference type="InterPro" id="IPR036389">
    <property type="entry name" value="RNase_III_sf"/>
</dbReference>
<dbReference type="InterPro" id="IPR000999">
    <property type="entry name" value="RNase_III_dom"/>
</dbReference>
<dbReference type="SUPFAM" id="SSF54768">
    <property type="entry name" value="dsRNA-binding domain-like"/>
    <property type="match status" value="1"/>
</dbReference>
<dbReference type="CDD" id="cd00593">
    <property type="entry name" value="RIBOc"/>
    <property type="match status" value="1"/>
</dbReference>
<dbReference type="Proteomes" id="UP001465976">
    <property type="component" value="Unassembled WGS sequence"/>
</dbReference>
<dbReference type="Gene3D" id="1.10.1520.10">
    <property type="entry name" value="Ribonuclease III domain"/>
    <property type="match status" value="1"/>
</dbReference>
<keyword evidence="7" id="KW-1185">Reference proteome</keyword>
<reference evidence="6 7" key="1">
    <citation type="submission" date="2024-02" db="EMBL/GenBank/DDBJ databases">
        <title>A draft genome for the cacao thread blight pathogen Marasmius crinis-equi.</title>
        <authorList>
            <person name="Cohen S.P."/>
            <person name="Baruah I.K."/>
            <person name="Amoako-Attah I."/>
            <person name="Bukari Y."/>
            <person name="Meinhardt L.W."/>
            <person name="Bailey B.A."/>
        </authorList>
    </citation>
    <scope>NUCLEOTIDE SEQUENCE [LARGE SCALE GENOMIC DNA]</scope>
    <source>
        <strain evidence="6 7">GH-76</strain>
    </source>
</reference>
<evidence type="ECO:0000259" key="4">
    <source>
        <dbReference type="PROSITE" id="PS50137"/>
    </source>
</evidence>
<evidence type="ECO:0000259" key="5">
    <source>
        <dbReference type="PROSITE" id="PS50142"/>
    </source>
</evidence>
<feature type="compositionally biased region" description="Polar residues" evidence="3">
    <location>
        <begin position="15"/>
        <end position="34"/>
    </location>
</feature>
<proteinExistence type="predicted"/>
<dbReference type="SMART" id="SM00358">
    <property type="entry name" value="DSRM"/>
    <property type="match status" value="1"/>
</dbReference>
<evidence type="ECO:0000256" key="1">
    <source>
        <dbReference type="ARBA" id="ARBA00022884"/>
    </source>
</evidence>
<organism evidence="6 7">
    <name type="scientific">Marasmius crinis-equi</name>
    <dbReference type="NCBI Taxonomy" id="585013"/>
    <lineage>
        <taxon>Eukaryota</taxon>
        <taxon>Fungi</taxon>
        <taxon>Dikarya</taxon>
        <taxon>Basidiomycota</taxon>
        <taxon>Agaricomycotina</taxon>
        <taxon>Agaricomycetes</taxon>
        <taxon>Agaricomycetidae</taxon>
        <taxon>Agaricales</taxon>
        <taxon>Marasmiineae</taxon>
        <taxon>Marasmiaceae</taxon>
        <taxon>Marasmius</taxon>
    </lineage>
</organism>